<organism evidence="1 2">
    <name type="scientific">Peribacillus deserti</name>
    <dbReference type="NCBI Taxonomy" id="673318"/>
    <lineage>
        <taxon>Bacteria</taxon>
        <taxon>Bacillati</taxon>
        <taxon>Bacillota</taxon>
        <taxon>Bacilli</taxon>
        <taxon>Bacillales</taxon>
        <taxon>Bacillaceae</taxon>
        <taxon>Peribacillus</taxon>
    </lineage>
</organism>
<accession>A0ABS2QCJ2</accession>
<dbReference type="Proteomes" id="UP000823486">
    <property type="component" value="Unassembled WGS sequence"/>
</dbReference>
<protein>
    <recommendedName>
        <fullName evidence="3">MarR family transcriptional regulator</fullName>
    </recommendedName>
</protein>
<name>A0ABS2QCJ2_9BACI</name>
<comment type="caution">
    <text evidence="1">The sequence shown here is derived from an EMBL/GenBank/DDBJ whole genome shotgun (WGS) entry which is preliminary data.</text>
</comment>
<proteinExistence type="predicted"/>
<reference evidence="1 2" key="1">
    <citation type="submission" date="2021-01" db="EMBL/GenBank/DDBJ databases">
        <title>Genomic Encyclopedia of Type Strains, Phase IV (KMG-IV): sequencing the most valuable type-strain genomes for metagenomic binning, comparative biology and taxonomic classification.</title>
        <authorList>
            <person name="Goeker M."/>
        </authorList>
    </citation>
    <scope>NUCLEOTIDE SEQUENCE [LARGE SCALE GENOMIC DNA]</scope>
    <source>
        <strain evidence="1 2">DSM 105482</strain>
    </source>
</reference>
<gene>
    <name evidence="1" type="ORF">JOC77_000252</name>
</gene>
<evidence type="ECO:0008006" key="3">
    <source>
        <dbReference type="Google" id="ProtNLM"/>
    </source>
</evidence>
<evidence type="ECO:0000313" key="2">
    <source>
        <dbReference type="Proteomes" id="UP000823486"/>
    </source>
</evidence>
<dbReference type="EMBL" id="JAFBFI010000001">
    <property type="protein sequence ID" value="MBM7690849.1"/>
    <property type="molecule type" value="Genomic_DNA"/>
</dbReference>
<keyword evidence="2" id="KW-1185">Reference proteome</keyword>
<evidence type="ECO:0000313" key="1">
    <source>
        <dbReference type="EMBL" id="MBM7690849.1"/>
    </source>
</evidence>
<sequence>MLPLLENQISKTFIKLLSYIITTAEREKRE</sequence>